<dbReference type="EMBL" id="CP119895">
    <property type="protein sequence ID" value="WFD27325.1"/>
    <property type="molecule type" value="Genomic_DNA"/>
</dbReference>
<evidence type="ECO:0000313" key="1">
    <source>
        <dbReference type="EMBL" id="WFD27325.1"/>
    </source>
</evidence>
<gene>
    <name evidence="1" type="ORF">MNAN1_002321</name>
</gene>
<sequence>MPLAAALDALIETHLVQTQRAMEELLERVTYALANEADAASVYAALVGAEKQLESLKQFLVRG</sequence>
<protein>
    <submittedName>
        <fullName evidence="1">Uncharacterized protein</fullName>
    </submittedName>
</protein>
<organism evidence="1 2">
    <name type="scientific">Malassezia nana</name>
    <dbReference type="NCBI Taxonomy" id="180528"/>
    <lineage>
        <taxon>Eukaryota</taxon>
        <taxon>Fungi</taxon>
        <taxon>Dikarya</taxon>
        <taxon>Basidiomycota</taxon>
        <taxon>Ustilaginomycotina</taxon>
        <taxon>Malasseziomycetes</taxon>
        <taxon>Malasseziales</taxon>
        <taxon>Malasseziaceae</taxon>
        <taxon>Malassezia</taxon>
    </lineage>
</organism>
<dbReference type="AlphaFoldDB" id="A0AAF0J7R7"/>
<name>A0AAF0J7R7_9BASI</name>
<evidence type="ECO:0000313" key="2">
    <source>
        <dbReference type="Proteomes" id="UP001213623"/>
    </source>
</evidence>
<accession>A0AAF0J7R7</accession>
<reference evidence="1" key="1">
    <citation type="submission" date="2023-03" db="EMBL/GenBank/DDBJ databases">
        <title>Mating type loci evolution in Malassezia.</title>
        <authorList>
            <person name="Coelho M.A."/>
        </authorList>
    </citation>
    <scope>NUCLEOTIDE SEQUENCE</scope>
    <source>
        <strain evidence="1">CBS 9557</strain>
    </source>
</reference>
<proteinExistence type="predicted"/>
<keyword evidence="2" id="KW-1185">Reference proteome</keyword>
<dbReference type="Proteomes" id="UP001213623">
    <property type="component" value="Chromosome 4"/>
</dbReference>